<comment type="caution">
    <text evidence="1">The sequence shown here is derived from an EMBL/GenBank/DDBJ whole genome shotgun (WGS) entry which is preliminary data.</text>
</comment>
<dbReference type="Proteomes" id="UP000719412">
    <property type="component" value="Unassembled WGS sequence"/>
</dbReference>
<dbReference type="PROSITE" id="PS51257">
    <property type="entry name" value="PROKAR_LIPOPROTEIN"/>
    <property type="match status" value="1"/>
</dbReference>
<dbReference type="EMBL" id="JABDTM020026079">
    <property type="protein sequence ID" value="KAH0812398.1"/>
    <property type="molecule type" value="Genomic_DNA"/>
</dbReference>
<protein>
    <submittedName>
        <fullName evidence="1">Uncharacterized protein</fullName>
    </submittedName>
</protein>
<evidence type="ECO:0000313" key="2">
    <source>
        <dbReference type="Proteomes" id="UP000719412"/>
    </source>
</evidence>
<sequence length="148" mass="16030">MRLVDVGIGGLNLQLSGGCGDDATCGGSSKFRFRAKVKYAANYAKCIPRRPIINLFHHPDSYSSPIPHETASISNVTTHDTSAKHATGSEDPHYARIRRSYAAAIFETATADASICQRKPERERRIFGRTGGSFGCETAELLRGTATI</sequence>
<accession>A0A8J6HDD5</accession>
<organism evidence="1 2">
    <name type="scientific">Tenebrio molitor</name>
    <name type="common">Yellow mealworm beetle</name>
    <dbReference type="NCBI Taxonomy" id="7067"/>
    <lineage>
        <taxon>Eukaryota</taxon>
        <taxon>Metazoa</taxon>
        <taxon>Ecdysozoa</taxon>
        <taxon>Arthropoda</taxon>
        <taxon>Hexapoda</taxon>
        <taxon>Insecta</taxon>
        <taxon>Pterygota</taxon>
        <taxon>Neoptera</taxon>
        <taxon>Endopterygota</taxon>
        <taxon>Coleoptera</taxon>
        <taxon>Polyphaga</taxon>
        <taxon>Cucujiformia</taxon>
        <taxon>Tenebrionidae</taxon>
        <taxon>Tenebrio</taxon>
    </lineage>
</organism>
<gene>
    <name evidence="1" type="ORF">GEV33_010393</name>
</gene>
<reference evidence="1" key="1">
    <citation type="journal article" date="2020" name="J Insects Food Feed">
        <title>The yellow mealworm (Tenebrio molitor) genome: a resource for the emerging insects as food and feed industry.</title>
        <authorList>
            <person name="Eriksson T."/>
            <person name="Andere A."/>
            <person name="Kelstrup H."/>
            <person name="Emery V."/>
            <person name="Picard C."/>
        </authorList>
    </citation>
    <scope>NUCLEOTIDE SEQUENCE</scope>
    <source>
        <strain evidence="1">Stoneville</strain>
        <tissue evidence="1">Whole head</tissue>
    </source>
</reference>
<name>A0A8J6HDD5_TENMO</name>
<dbReference type="AlphaFoldDB" id="A0A8J6HDD5"/>
<evidence type="ECO:0000313" key="1">
    <source>
        <dbReference type="EMBL" id="KAH0812398.1"/>
    </source>
</evidence>
<reference evidence="1" key="2">
    <citation type="submission" date="2021-08" db="EMBL/GenBank/DDBJ databases">
        <authorList>
            <person name="Eriksson T."/>
        </authorList>
    </citation>
    <scope>NUCLEOTIDE SEQUENCE</scope>
    <source>
        <strain evidence="1">Stoneville</strain>
        <tissue evidence="1">Whole head</tissue>
    </source>
</reference>
<proteinExistence type="predicted"/>
<keyword evidence="2" id="KW-1185">Reference proteome</keyword>